<accession>A0A1X7KRF5</accession>
<keyword evidence="3" id="KW-1185">Reference proteome</keyword>
<dbReference type="STRING" id="1028.SAMN05661096_03059"/>
<organism evidence="2 3">
    <name type="scientific">Marivirga sericea</name>
    <dbReference type="NCBI Taxonomy" id="1028"/>
    <lineage>
        <taxon>Bacteria</taxon>
        <taxon>Pseudomonadati</taxon>
        <taxon>Bacteroidota</taxon>
        <taxon>Cytophagia</taxon>
        <taxon>Cytophagales</taxon>
        <taxon>Marivirgaceae</taxon>
        <taxon>Marivirga</taxon>
    </lineage>
</organism>
<dbReference type="Proteomes" id="UP000193804">
    <property type="component" value="Unassembled WGS sequence"/>
</dbReference>
<reference evidence="3" key="1">
    <citation type="submission" date="2017-04" db="EMBL/GenBank/DDBJ databases">
        <authorList>
            <person name="Varghese N."/>
            <person name="Submissions S."/>
        </authorList>
    </citation>
    <scope>NUCLEOTIDE SEQUENCE [LARGE SCALE GENOMIC DNA]</scope>
    <source>
        <strain evidence="3">DSM 4125</strain>
    </source>
</reference>
<keyword evidence="1" id="KW-1133">Transmembrane helix</keyword>
<name>A0A1X7KRF5_9BACT</name>
<keyword evidence="1" id="KW-0472">Membrane</keyword>
<evidence type="ECO:0000256" key="1">
    <source>
        <dbReference type="SAM" id="Phobius"/>
    </source>
</evidence>
<evidence type="ECO:0000313" key="3">
    <source>
        <dbReference type="Proteomes" id="UP000193804"/>
    </source>
</evidence>
<feature type="transmembrane region" description="Helical" evidence="1">
    <location>
        <begin position="309"/>
        <end position="330"/>
    </location>
</feature>
<protein>
    <recommendedName>
        <fullName evidence="4">Chain length determinant protein</fullName>
    </recommendedName>
</protein>
<feature type="transmembrane region" description="Helical" evidence="1">
    <location>
        <begin position="22"/>
        <end position="42"/>
    </location>
</feature>
<keyword evidence="1" id="KW-0812">Transmembrane</keyword>
<dbReference type="EMBL" id="FXAW01000006">
    <property type="protein sequence ID" value="SMG43740.1"/>
    <property type="molecule type" value="Genomic_DNA"/>
</dbReference>
<proteinExistence type="predicted"/>
<sequence>MSEIDKKSQNSNSSDEIDLRELFSTIGRFFKSIFVGIIMVFVHFRNATFKYVKLILLFAILGGFTGVALNYYLPDYYSSYMLINSRYSSGRLMENSVDKLQQLCGEQNYVQLAKLLDIDTTQAKNLKGFSYEPFVSEEEIVQLEVLKEQLKGKIDDEETINKFVEKLRLDNKTTYKIFVNVFDNQGLTKLQEPLVYYFKENQFVSKRLEIEKEILKGKAENIRLELSRLDSLKKALIASYNVSGKESAKETNLFIGDQEYGPIAVFQESRNQYNELQKVEQEIFLMPSFELIDGFTVFSKPDSPSLIKLGFYSGLVGLGIAYIIILIFGFNKYLNKVESENSKKEELAS</sequence>
<evidence type="ECO:0008006" key="4">
    <source>
        <dbReference type="Google" id="ProtNLM"/>
    </source>
</evidence>
<feature type="transmembrane region" description="Helical" evidence="1">
    <location>
        <begin position="54"/>
        <end position="73"/>
    </location>
</feature>
<dbReference type="AlphaFoldDB" id="A0A1X7KRF5"/>
<evidence type="ECO:0000313" key="2">
    <source>
        <dbReference type="EMBL" id="SMG43740.1"/>
    </source>
</evidence>
<gene>
    <name evidence="2" type="ORF">SAMN05661096_03059</name>
</gene>